<comment type="caution">
    <text evidence="3">The sequence shown here is derived from an EMBL/GenBank/DDBJ whole genome shotgun (WGS) entry which is preliminary data.</text>
</comment>
<evidence type="ECO:0000313" key="4">
    <source>
        <dbReference type="Proteomes" id="UP001595844"/>
    </source>
</evidence>
<dbReference type="InterPro" id="IPR053147">
    <property type="entry name" value="Hsp_HslJ-like"/>
</dbReference>
<sequence>MRITPSRLVVLLALAGTVVAGCGSADDDEPPQDTAMPMGHTYISTEVEGGAIPGGGPMTLTFADGRISAHSGCNTASGPVDLSEHTLRVDKLTSTLMACTDGRGEADAWQNSFLEADPRWHLDGPTLTLTGDNITVRLTDKEIVHPDKPLTGTEWVVTALLTPDAQVRSTVLDEVAPNLTITEDGRVSGHAGCNRLTGTAELGPGESVTFAVATTKVMCAPDVMDVEQQVLRALDGHTTATVDADTLTLRNDNGHGLVLHTE</sequence>
<dbReference type="InterPro" id="IPR038670">
    <property type="entry name" value="HslJ-like_sf"/>
</dbReference>
<protein>
    <submittedName>
        <fullName evidence="3">META domain-containing protein</fullName>
    </submittedName>
</protein>
<dbReference type="PROSITE" id="PS51257">
    <property type="entry name" value="PROKAR_LIPOPROTEIN"/>
    <property type="match status" value="1"/>
</dbReference>
<dbReference type="Pfam" id="PF03724">
    <property type="entry name" value="META"/>
    <property type="match status" value="2"/>
</dbReference>
<dbReference type="PANTHER" id="PTHR35535">
    <property type="entry name" value="HEAT SHOCK PROTEIN HSLJ"/>
    <property type="match status" value="1"/>
</dbReference>
<dbReference type="Proteomes" id="UP001595844">
    <property type="component" value="Unassembled WGS sequence"/>
</dbReference>
<evidence type="ECO:0000313" key="3">
    <source>
        <dbReference type="EMBL" id="MFC4373670.1"/>
    </source>
</evidence>
<gene>
    <name evidence="3" type="ORF">ACFO5K_06110</name>
</gene>
<accession>A0ABV8VG21</accession>
<reference evidence="4" key="1">
    <citation type="journal article" date="2019" name="Int. J. Syst. Evol. Microbiol.">
        <title>The Global Catalogue of Microorganisms (GCM) 10K type strain sequencing project: providing services to taxonomists for standard genome sequencing and annotation.</title>
        <authorList>
            <consortium name="The Broad Institute Genomics Platform"/>
            <consortium name="The Broad Institute Genome Sequencing Center for Infectious Disease"/>
            <person name="Wu L."/>
            <person name="Ma J."/>
        </authorList>
    </citation>
    <scope>NUCLEOTIDE SEQUENCE [LARGE SCALE GENOMIC DNA]</scope>
    <source>
        <strain evidence="4">IBRC-M 10490</strain>
    </source>
</reference>
<feature type="domain" description="DUF306" evidence="2">
    <location>
        <begin position="148"/>
        <end position="258"/>
    </location>
</feature>
<organism evidence="3 4">
    <name type="scientific">Nocardia halotolerans</name>
    <dbReference type="NCBI Taxonomy" id="1755878"/>
    <lineage>
        <taxon>Bacteria</taxon>
        <taxon>Bacillati</taxon>
        <taxon>Actinomycetota</taxon>
        <taxon>Actinomycetes</taxon>
        <taxon>Mycobacteriales</taxon>
        <taxon>Nocardiaceae</taxon>
        <taxon>Nocardia</taxon>
    </lineage>
</organism>
<feature type="chain" id="PRO_5046831400" evidence="1">
    <location>
        <begin position="21"/>
        <end position="262"/>
    </location>
</feature>
<dbReference type="RefSeq" id="WP_378557036.1">
    <property type="nucleotide sequence ID" value="NZ_JBHSDL010000006.1"/>
</dbReference>
<evidence type="ECO:0000256" key="1">
    <source>
        <dbReference type="SAM" id="SignalP"/>
    </source>
</evidence>
<keyword evidence="1" id="KW-0732">Signal</keyword>
<feature type="signal peptide" evidence="1">
    <location>
        <begin position="1"/>
        <end position="20"/>
    </location>
</feature>
<evidence type="ECO:0000259" key="2">
    <source>
        <dbReference type="Pfam" id="PF03724"/>
    </source>
</evidence>
<name>A0ABV8VG21_9NOCA</name>
<keyword evidence="4" id="KW-1185">Reference proteome</keyword>
<proteinExistence type="predicted"/>
<feature type="domain" description="DUF306" evidence="2">
    <location>
        <begin position="39"/>
        <end position="138"/>
    </location>
</feature>
<dbReference type="InterPro" id="IPR005184">
    <property type="entry name" value="DUF306_Meta_HslJ"/>
</dbReference>
<dbReference type="PANTHER" id="PTHR35535:SF2">
    <property type="entry name" value="DUF306 DOMAIN-CONTAINING PROTEIN"/>
    <property type="match status" value="1"/>
</dbReference>
<dbReference type="Gene3D" id="2.40.128.270">
    <property type="match status" value="2"/>
</dbReference>
<dbReference type="EMBL" id="JBHSDL010000006">
    <property type="protein sequence ID" value="MFC4373670.1"/>
    <property type="molecule type" value="Genomic_DNA"/>
</dbReference>